<evidence type="ECO:0000256" key="1">
    <source>
        <dbReference type="ARBA" id="ARBA00008791"/>
    </source>
</evidence>
<dbReference type="CDD" id="cd00293">
    <property type="entry name" value="USP-like"/>
    <property type="match status" value="1"/>
</dbReference>
<dbReference type="PRINTS" id="PR01438">
    <property type="entry name" value="UNVRSLSTRESS"/>
</dbReference>
<evidence type="ECO:0000259" key="2">
    <source>
        <dbReference type="Pfam" id="PF00582"/>
    </source>
</evidence>
<comment type="caution">
    <text evidence="3">The sequence shown here is derived from an EMBL/GenBank/DDBJ whole genome shotgun (WGS) entry which is preliminary data.</text>
</comment>
<dbReference type="OrthoDB" id="3427787at2"/>
<evidence type="ECO:0000313" key="3">
    <source>
        <dbReference type="EMBL" id="CCI83453.1"/>
    </source>
</evidence>
<proteinExistence type="inferred from homology"/>
<dbReference type="InterPro" id="IPR006015">
    <property type="entry name" value="Universal_stress_UspA"/>
</dbReference>
<reference evidence="4 5" key="2">
    <citation type="submission" date="2012-08" db="EMBL/GenBank/DDBJ databases">
        <title>The Genome Sequence of Turicella otitidis ATCC 51513.</title>
        <authorList>
            <consortium name="The Broad Institute Genome Sequencing Platform"/>
            <person name="Earl A."/>
            <person name="Ward D."/>
            <person name="Feldgarden M."/>
            <person name="Gevers D."/>
            <person name="Huys G."/>
            <person name="Walker B."/>
            <person name="Young S.K."/>
            <person name="Zeng Q."/>
            <person name="Gargeya S."/>
            <person name="Fitzgerald M."/>
            <person name="Haas B."/>
            <person name="Abouelleil A."/>
            <person name="Alvarado L."/>
            <person name="Arachchi H.M."/>
            <person name="Berlin A.M."/>
            <person name="Chapman S.B."/>
            <person name="Goldberg J."/>
            <person name="Griggs A."/>
            <person name="Gujja S."/>
            <person name="Hansen M."/>
            <person name="Howarth C."/>
            <person name="Imamovic A."/>
            <person name="Larimer J."/>
            <person name="McCowen C."/>
            <person name="Montmayeur A."/>
            <person name="Murphy C."/>
            <person name="Neiman D."/>
            <person name="Pearson M."/>
            <person name="Priest M."/>
            <person name="Roberts A."/>
            <person name="Saif S."/>
            <person name="Shea T."/>
            <person name="Sisk P."/>
            <person name="Sykes S."/>
            <person name="Wortman J."/>
            <person name="Nusbaum C."/>
            <person name="Birren B."/>
        </authorList>
    </citation>
    <scope>NUCLEOTIDE SEQUENCE [LARGE SCALE GENOMIC DNA]</scope>
    <source>
        <strain evidence="4 5">ATCC 51513</strain>
    </source>
</reference>
<name>I7IX26_9CORY</name>
<dbReference type="PANTHER" id="PTHR46268:SF6">
    <property type="entry name" value="UNIVERSAL STRESS PROTEIN UP12"/>
    <property type="match status" value="1"/>
</dbReference>
<dbReference type="RefSeq" id="WP_004600679.1">
    <property type="nucleotide sequence ID" value="NZ_HF541866.1"/>
</dbReference>
<dbReference type="Gene3D" id="3.40.50.620">
    <property type="entry name" value="HUPs"/>
    <property type="match status" value="1"/>
</dbReference>
<dbReference type="HOGENOM" id="CLU_049301_16_4_11"/>
<dbReference type="eggNOG" id="COG0589">
    <property type="taxonomic scope" value="Bacteria"/>
</dbReference>
<evidence type="ECO:0000313" key="6">
    <source>
        <dbReference type="Proteomes" id="UP000011016"/>
    </source>
</evidence>
<dbReference type="EMBL" id="AHAE01000036">
    <property type="protein sequence ID" value="EJZ82268.1"/>
    <property type="molecule type" value="Genomic_DNA"/>
</dbReference>
<dbReference type="AlphaFoldDB" id="I7IX26"/>
<dbReference type="Pfam" id="PF00582">
    <property type="entry name" value="Usp"/>
    <property type="match status" value="1"/>
</dbReference>
<dbReference type="PANTHER" id="PTHR46268">
    <property type="entry name" value="STRESS RESPONSE PROTEIN NHAX"/>
    <property type="match status" value="1"/>
</dbReference>
<feature type="domain" description="UspA" evidence="2">
    <location>
        <begin position="10"/>
        <end position="140"/>
    </location>
</feature>
<dbReference type="InterPro" id="IPR006016">
    <property type="entry name" value="UspA"/>
</dbReference>
<dbReference type="Proteomes" id="UP000011016">
    <property type="component" value="Unassembled WGS sequence"/>
</dbReference>
<evidence type="ECO:0000313" key="4">
    <source>
        <dbReference type="EMBL" id="EJZ82268.1"/>
    </source>
</evidence>
<comment type="similarity">
    <text evidence="1">Belongs to the universal stress protein A family.</text>
</comment>
<keyword evidence="5" id="KW-1185">Reference proteome</keyword>
<dbReference type="Proteomes" id="UP000006078">
    <property type="component" value="Unassembled WGS sequence"/>
</dbReference>
<dbReference type="InterPro" id="IPR014729">
    <property type="entry name" value="Rossmann-like_a/b/a_fold"/>
</dbReference>
<accession>I7IX26</accession>
<organism evidence="3 6">
    <name type="scientific">Corynebacterium otitidis ATCC 51513</name>
    <dbReference type="NCBI Taxonomy" id="883169"/>
    <lineage>
        <taxon>Bacteria</taxon>
        <taxon>Bacillati</taxon>
        <taxon>Actinomycetota</taxon>
        <taxon>Actinomycetes</taxon>
        <taxon>Mycobacteriales</taxon>
        <taxon>Corynebacteriaceae</taxon>
        <taxon>Corynebacterium</taxon>
    </lineage>
</organism>
<protein>
    <submittedName>
        <fullName evidence="3">Universal stress protein</fullName>
    </submittedName>
</protein>
<reference evidence="3 6" key="1">
    <citation type="journal article" date="2012" name="J. Bacteriol.">
        <title>Draft Genome Sequence of Turicella otitidis ATCC 51513, Isolated from Middle Ear Fluid from a Child with Otitis Media.</title>
        <authorList>
            <person name="Brinkrolf K."/>
            <person name="Schneider J."/>
            <person name="Knecht M."/>
            <person name="Ruckert C."/>
            <person name="Tauch A."/>
        </authorList>
    </citation>
    <scope>NUCLEOTIDE SEQUENCE [LARGE SCALE GENOMIC DNA]</scope>
    <source>
        <strain evidence="3 6">ATCC 51513</strain>
    </source>
</reference>
<gene>
    <name evidence="3" type="ORF">BN46_0721</name>
    <name evidence="4" type="ORF">HMPREF9719_00789</name>
</gene>
<sequence>MATTAPTGGPIVVGADGSATSLTAVERAATIAAALGRRLVVACAVRPDGAAQPAELPERAAAERLLEPALERARELGAPDVKFRAEPGSPVAALAAVAGKEDALMLVVGNRGMNSLSGRLLGSIPADLARVAECDVLIVRSTPREAP</sequence>
<dbReference type="SUPFAM" id="SSF52402">
    <property type="entry name" value="Adenine nucleotide alpha hydrolases-like"/>
    <property type="match status" value="1"/>
</dbReference>
<evidence type="ECO:0000313" key="5">
    <source>
        <dbReference type="Proteomes" id="UP000006078"/>
    </source>
</evidence>
<dbReference type="STRING" id="29321.AAV33_05655"/>
<dbReference type="EMBL" id="CAJZ01000104">
    <property type="protein sequence ID" value="CCI83453.1"/>
    <property type="molecule type" value="Genomic_DNA"/>
</dbReference>